<dbReference type="InterPro" id="IPR005715">
    <property type="entry name" value="Glu_5kinase/COase_Synthase"/>
</dbReference>
<gene>
    <name evidence="11" type="primary">PRO2</name>
    <name evidence="11" type="ORF">PICST_29301</name>
</gene>
<dbReference type="PIRSF" id="PIRSF000729">
    <property type="entry name" value="GK"/>
    <property type="match status" value="1"/>
</dbReference>
<name>A3GIC7_PICST</name>
<evidence type="ECO:0000256" key="9">
    <source>
        <dbReference type="ARBA" id="ARBA00061601"/>
    </source>
</evidence>
<dbReference type="GO" id="GO:0005524">
    <property type="term" value="F:ATP binding"/>
    <property type="evidence" value="ECO:0007669"/>
    <property type="project" value="UniProtKB-KW"/>
</dbReference>
<dbReference type="InterPro" id="IPR001048">
    <property type="entry name" value="Asp/Glu/Uridylate_kinase"/>
</dbReference>
<dbReference type="InterPro" id="IPR002478">
    <property type="entry name" value="PUA"/>
</dbReference>
<dbReference type="HOGENOM" id="CLU_025400_1_1_1"/>
<dbReference type="PROSITE" id="PS50890">
    <property type="entry name" value="PUA"/>
    <property type="match status" value="1"/>
</dbReference>
<evidence type="ECO:0000256" key="1">
    <source>
        <dbReference type="ARBA" id="ARBA00004496"/>
    </source>
</evidence>
<dbReference type="NCBIfam" id="TIGR01027">
    <property type="entry name" value="proB"/>
    <property type="match status" value="1"/>
</dbReference>
<keyword evidence="6" id="KW-0547">Nucleotide-binding</keyword>
<keyword evidence="3" id="KW-0028">Amino-acid biosynthesis</keyword>
<accession>A3GIC7</accession>
<dbReference type="HAMAP" id="MF_00456">
    <property type="entry name" value="ProB"/>
    <property type="match status" value="1"/>
</dbReference>
<dbReference type="GeneID" id="4852026"/>
<dbReference type="eggNOG" id="KOG1154">
    <property type="taxonomic scope" value="Eukaryota"/>
</dbReference>
<evidence type="ECO:0000313" key="11">
    <source>
        <dbReference type="EMBL" id="EAZ62966.1"/>
    </source>
</evidence>
<dbReference type="SUPFAM" id="SSF53633">
    <property type="entry name" value="Carbamate kinase-like"/>
    <property type="match status" value="1"/>
</dbReference>
<dbReference type="InParanoid" id="A3GIC7"/>
<dbReference type="InterPro" id="IPR036393">
    <property type="entry name" value="AceGlu_kinase-like_sf"/>
</dbReference>
<keyword evidence="4" id="KW-0641">Proline biosynthesis</keyword>
<keyword evidence="8" id="KW-0067">ATP-binding</keyword>
<dbReference type="GO" id="GO:0003723">
    <property type="term" value="F:RNA binding"/>
    <property type="evidence" value="ECO:0007669"/>
    <property type="project" value="InterPro"/>
</dbReference>
<evidence type="ECO:0000259" key="10">
    <source>
        <dbReference type="SMART" id="SM00359"/>
    </source>
</evidence>
<protein>
    <submittedName>
        <fullName evidence="11">Glutamate 5-kinase (Gamma-glutamyl kinase) (GK)</fullName>
    </submittedName>
</protein>
<dbReference type="FunFam" id="2.30.130.10:FF:000008">
    <property type="entry name" value="Glutamate 5-kinase"/>
    <property type="match status" value="1"/>
</dbReference>
<dbReference type="KEGG" id="pic:PICST_29301"/>
<dbReference type="InterPro" id="IPR019797">
    <property type="entry name" value="Glutamate_5-kinase_CS"/>
</dbReference>
<dbReference type="RefSeq" id="XP_001386989.1">
    <property type="nucleotide sequence ID" value="XM_001386952.1"/>
</dbReference>
<evidence type="ECO:0000256" key="4">
    <source>
        <dbReference type="ARBA" id="ARBA00022650"/>
    </source>
</evidence>
<dbReference type="PROSITE" id="PS00902">
    <property type="entry name" value="GLUTAMATE_5_KINASE"/>
    <property type="match status" value="1"/>
</dbReference>
<dbReference type="InterPro" id="IPR015947">
    <property type="entry name" value="PUA-like_sf"/>
</dbReference>
<organism evidence="11 12">
    <name type="scientific">Scheffersomyces stipitis (strain ATCC 58785 / CBS 6054 / NBRC 10063 / NRRL Y-11545)</name>
    <name type="common">Yeast</name>
    <name type="synonym">Pichia stipitis</name>
    <dbReference type="NCBI Taxonomy" id="322104"/>
    <lineage>
        <taxon>Eukaryota</taxon>
        <taxon>Fungi</taxon>
        <taxon>Dikarya</taxon>
        <taxon>Ascomycota</taxon>
        <taxon>Saccharomycotina</taxon>
        <taxon>Pichiomycetes</taxon>
        <taxon>Debaryomycetaceae</taxon>
        <taxon>Scheffersomyces</taxon>
    </lineage>
</organism>
<proteinExistence type="inferred from homology"/>
<dbReference type="Gene3D" id="3.40.1160.10">
    <property type="entry name" value="Acetylglutamate kinase-like"/>
    <property type="match status" value="1"/>
</dbReference>
<evidence type="ECO:0000256" key="3">
    <source>
        <dbReference type="ARBA" id="ARBA00022605"/>
    </source>
</evidence>
<evidence type="ECO:0000256" key="5">
    <source>
        <dbReference type="ARBA" id="ARBA00022679"/>
    </source>
</evidence>
<dbReference type="PRINTS" id="PR00474">
    <property type="entry name" value="GLU5KINASE"/>
</dbReference>
<evidence type="ECO:0000313" key="12">
    <source>
        <dbReference type="Proteomes" id="UP000002258"/>
    </source>
</evidence>
<dbReference type="GO" id="GO:1901607">
    <property type="term" value="P:alpha-amino acid biosynthetic process"/>
    <property type="evidence" value="ECO:0007669"/>
    <property type="project" value="UniProtKB-ARBA"/>
</dbReference>
<dbReference type="GO" id="GO:0005829">
    <property type="term" value="C:cytosol"/>
    <property type="evidence" value="ECO:0007669"/>
    <property type="project" value="TreeGrafter"/>
</dbReference>
<comment type="caution">
    <text evidence="11">The sequence shown here is derived from an EMBL/GenBank/DDBJ whole genome shotgun (WGS) entry which is preliminary data.</text>
</comment>
<evidence type="ECO:0000256" key="2">
    <source>
        <dbReference type="ARBA" id="ARBA00022490"/>
    </source>
</evidence>
<dbReference type="SMART" id="SM00359">
    <property type="entry name" value="PUA"/>
    <property type="match status" value="1"/>
</dbReference>
<dbReference type="STRING" id="322104.A3GIC7"/>
<comment type="subcellular location">
    <subcellularLocation>
        <location evidence="1">Cytoplasm</location>
    </subcellularLocation>
</comment>
<keyword evidence="7 11" id="KW-0418">Kinase</keyword>
<dbReference type="GO" id="GO:0004349">
    <property type="term" value="F:glutamate 5-kinase activity"/>
    <property type="evidence" value="ECO:0007669"/>
    <property type="project" value="InterPro"/>
</dbReference>
<dbReference type="PANTHER" id="PTHR43654:SF3">
    <property type="entry name" value="GLUTAMATE 5-KINASE"/>
    <property type="match status" value="1"/>
</dbReference>
<dbReference type="AlphaFoldDB" id="A3GIC7"/>
<dbReference type="CDD" id="cd04242">
    <property type="entry name" value="AAK_G5K_ProB"/>
    <property type="match status" value="1"/>
</dbReference>
<dbReference type="Pfam" id="PF01472">
    <property type="entry name" value="PUA"/>
    <property type="match status" value="1"/>
</dbReference>
<evidence type="ECO:0000256" key="7">
    <source>
        <dbReference type="ARBA" id="ARBA00022777"/>
    </source>
</evidence>
<dbReference type="OMA" id="NLAFPPH"/>
<dbReference type="Proteomes" id="UP000002258">
    <property type="component" value="Chromosome 1"/>
</dbReference>
<dbReference type="Pfam" id="PF00696">
    <property type="entry name" value="AA_kinase"/>
    <property type="match status" value="1"/>
</dbReference>
<evidence type="ECO:0000256" key="8">
    <source>
        <dbReference type="ARBA" id="ARBA00022840"/>
    </source>
</evidence>
<dbReference type="FunFam" id="3.40.1160.10:FF:000020">
    <property type="entry name" value="Glutamate 5-kinase"/>
    <property type="match status" value="1"/>
</dbReference>
<dbReference type="SUPFAM" id="SSF88697">
    <property type="entry name" value="PUA domain-like"/>
    <property type="match status" value="1"/>
</dbReference>
<dbReference type="PANTHER" id="PTHR43654">
    <property type="entry name" value="GLUTAMATE 5-KINASE"/>
    <property type="match status" value="1"/>
</dbReference>
<dbReference type="InterPro" id="IPR041739">
    <property type="entry name" value="G5K_ProB"/>
</dbReference>
<dbReference type="FunCoup" id="A3GIC7">
    <property type="interactions" value="541"/>
</dbReference>
<dbReference type="InterPro" id="IPR001057">
    <property type="entry name" value="Glu/AcGlu_kinase"/>
</dbReference>
<dbReference type="CDD" id="cd21157">
    <property type="entry name" value="PUA_G5K"/>
    <property type="match status" value="1"/>
</dbReference>
<dbReference type="Gene3D" id="2.30.130.10">
    <property type="entry name" value="PUA domain"/>
    <property type="match status" value="1"/>
</dbReference>
<keyword evidence="12" id="KW-1185">Reference proteome</keyword>
<dbReference type="EMBL" id="AAVQ01000002">
    <property type="protein sequence ID" value="EAZ62966.1"/>
    <property type="molecule type" value="Genomic_DNA"/>
</dbReference>
<sequence length="447" mass="49470">MSPKVYTIVVKLGTSSLVDEVTREPRIANMSLIVETISKLRRQGHKIVIVSSGAIAFGMKRMSMEKKPSKLAAVQALASIGQGRLIGLFDDLFRQLDQRIAQILITRNDIMDFTQYRNARNTLNELLDMGVIPIVNENDTLSVAEIKFGDNDTLSAITAGMIHADYLFLMTDVQCLYTDNPRSNPDAKPILLVDKIDDLAVKTDTDSGAGSQVGTGGMTTKLIAAELATNAGVTTIITLSSQPYYILDIVKNIQSTATEHLTIEEQIQQMEKDIDSNKIPLHTRFQGLPRNTQIKSDRKFWILHGLKTKGDIIIDEGCFKALTRKDRAGLLPAGIIDVIGTFHESECVSIKVVPTRTSPVDEAIEVGHCRVNYASSEILKIKGLRSSQIESTLGYADSEYVAHRDNIAFPPVLPPSSENLASLALSENENHNHYHNHHNHNHNHERD</sequence>
<evidence type="ECO:0000256" key="6">
    <source>
        <dbReference type="ARBA" id="ARBA00022741"/>
    </source>
</evidence>
<reference evidence="11 12" key="1">
    <citation type="journal article" date="2007" name="Nat. Biotechnol.">
        <title>Genome sequence of the lignocellulose-bioconverting and xylose-fermenting yeast Pichia stipitis.</title>
        <authorList>
            <person name="Jeffries T.W."/>
            <person name="Grigoriev I.V."/>
            <person name="Grimwood J."/>
            <person name="Laplaza J.M."/>
            <person name="Aerts A."/>
            <person name="Salamov A."/>
            <person name="Schmutz J."/>
            <person name="Lindquist E."/>
            <person name="Dehal P."/>
            <person name="Shapiro H."/>
            <person name="Jin Y.S."/>
            <person name="Passoth V."/>
            <person name="Richardson P.M."/>
        </authorList>
    </citation>
    <scope>NUCLEOTIDE SEQUENCE [LARGE SCALE GENOMIC DNA]</scope>
    <source>
        <strain evidence="12">ATCC 58785 / CBS 6054 / NBRC 10063 / NRRL Y-11545</strain>
    </source>
</reference>
<feature type="domain" description="PUA" evidence="10">
    <location>
        <begin position="310"/>
        <end position="402"/>
    </location>
</feature>
<dbReference type="InterPro" id="IPR011529">
    <property type="entry name" value="Glu_5kinase"/>
</dbReference>
<keyword evidence="2" id="KW-0963">Cytoplasm</keyword>
<dbReference type="InterPro" id="IPR036974">
    <property type="entry name" value="PUA_sf"/>
</dbReference>
<comment type="similarity">
    <text evidence="9">Belongs to the glutamate 5-kinase family.</text>
</comment>
<keyword evidence="5" id="KW-0808">Transferase</keyword>
<dbReference type="OrthoDB" id="409889at2759"/>